<reference evidence="13" key="12">
    <citation type="journal article" date="2013" name="J. Proteome Res.">
        <title>Toward a comprehensive characterization of a human cancer cell phosphoproteome.</title>
        <authorList>
            <person name="Zhou H."/>
            <person name="Di Palma S."/>
            <person name="Preisinger C."/>
            <person name="Peng M."/>
            <person name="Polat A.N."/>
            <person name="Heck A.J."/>
            <person name="Mohammed S."/>
        </authorList>
    </citation>
    <scope>IDENTIFICATION BY MASS SPECTROMETRY [LARGE SCALE ANALYSIS]</scope>
</reference>
<reference evidence="10" key="9">
    <citation type="journal article" date="2011" name="Sci. Signal.">
        <title>System-wide temporal characterization of the proteome and phosphoproteome of human embryonic stem cell differentiation.</title>
        <authorList>
            <person name="Rigbolt K.T."/>
            <person name="Prokhorova T.A."/>
            <person name="Akimov V."/>
            <person name="Henningsen J."/>
            <person name="Johansen P.T."/>
            <person name="Kratchmarova I."/>
            <person name="Kassem M."/>
            <person name="Mann M."/>
            <person name="Olsen J.V."/>
            <person name="Blagoev B."/>
        </authorList>
    </citation>
    <scope>IDENTIFICATION BY MASS SPECTROMETRY [LARGE SCALE ANALYSIS]</scope>
</reference>
<dbReference type="Bgee" id="ENSG00000102119">
    <property type="expression patterns" value="Expressed in left ovary and 204 other cell types or tissues"/>
</dbReference>
<gene>
    <name evidence="1" type="primary">EMD</name>
</gene>
<accession>F8WEQ1</accession>
<reference evidence="1 2" key="3">
    <citation type="journal article" date="2005" name="Nature">
        <title>The DNA sequence of the human X chromosome.</title>
        <authorList>
            <person name="Ross M.T."/>
            <person name="Grafham D.V."/>
            <person name="Coffey A.J."/>
            <person name="Scherer S."/>
            <person name="McLay K."/>
            <person name="Muzny D."/>
            <person name="Platzer M."/>
            <person name="Howell G.R."/>
            <person name="Burrows C."/>
            <person name="Bird C.P."/>
            <person name="Frankish A."/>
            <person name="Lovell F.L."/>
            <person name="Howe K.L."/>
            <person name="Ashurst J.L."/>
            <person name="Fulton R.S."/>
            <person name="Sudbrak R."/>
            <person name="Wen G."/>
            <person name="Jones M.C."/>
            <person name="Hurles M.E."/>
            <person name="Andrews T.D."/>
            <person name="Scott C.E."/>
            <person name="Searle S."/>
            <person name="Ramser J."/>
            <person name="Whittaker A."/>
            <person name="Deadman R."/>
            <person name="Carter N.P."/>
            <person name="Hunt S.E."/>
            <person name="Chen R."/>
            <person name="Cree A."/>
            <person name="Gunaratne P."/>
            <person name="Havlak P."/>
            <person name="Hodgson A."/>
            <person name="Metzker M.L."/>
            <person name="Richards S."/>
            <person name="Scott G."/>
            <person name="Steffen D."/>
            <person name="Sodergren E."/>
            <person name="Wheeler D.A."/>
            <person name="Worley K.C."/>
            <person name="Ainscough R."/>
            <person name="Ambrose K.D."/>
            <person name="Ansari-Lari M.A."/>
            <person name="Aradhya S."/>
            <person name="Ashwell R.I."/>
            <person name="Babbage A.K."/>
            <person name="Bagguley C.L."/>
            <person name="Ballabio A."/>
            <person name="Banerjee R."/>
            <person name="Barker G.E."/>
            <person name="Barlow K.F."/>
            <person name="Barrett I.P."/>
            <person name="Bates K.N."/>
            <person name="Beare D.M."/>
            <person name="Beasley H."/>
            <person name="Beasley O."/>
            <person name="Beck A."/>
            <person name="Bethel G."/>
            <person name="Blechschmidt K."/>
            <person name="Brady N."/>
            <person name="Bray-Allen S."/>
            <person name="Bridgeman A.M."/>
            <person name="Brown A.J."/>
            <person name="Brown M.J."/>
            <person name="Bonnin D."/>
            <person name="Bruford E.A."/>
            <person name="Buhay C."/>
            <person name="Burch P."/>
            <person name="Burford D."/>
            <person name="Burgess J."/>
            <person name="Burrill W."/>
            <person name="Burton J."/>
            <person name="Bye J.M."/>
            <person name="Carder C."/>
            <person name="Carrel L."/>
            <person name="Chako J."/>
            <person name="Chapman J.C."/>
            <person name="Chavez D."/>
            <person name="Chen E."/>
            <person name="Chen G."/>
            <person name="Chen Y."/>
            <person name="Chen Z."/>
            <person name="Chinault C."/>
            <person name="Ciccodicola A."/>
            <person name="Clark S.Y."/>
            <person name="Clarke G."/>
            <person name="Clee C.M."/>
            <person name="Clegg S."/>
            <person name="Clerc-Blankenburg K."/>
            <person name="Clifford K."/>
            <person name="Cobley V."/>
            <person name="Cole C.G."/>
            <person name="Conquer J.S."/>
            <person name="Corby N."/>
            <person name="Connor R.E."/>
            <person name="David R."/>
            <person name="Davies J."/>
            <person name="Davis C."/>
            <person name="Davis J."/>
            <person name="Delgado O."/>
            <person name="Deshazo D."/>
            <person name="Dhami P."/>
            <person name="Ding Y."/>
            <person name="Dinh H."/>
            <person name="Dodsworth S."/>
            <person name="Draper H."/>
            <person name="Dugan-Rocha S."/>
            <person name="Dunham A."/>
            <person name="Dunn M."/>
            <person name="Durbin K.J."/>
            <person name="Dutta I."/>
            <person name="Eades T."/>
            <person name="Ellwood M."/>
            <person name="Emery-Cohen A."/>
            <person name="Errington H."/>
            <person name="Evans K.L."/>
            <person name="Faulkner L."/>
            <person name="Francis F."/>
            <person name="Frankland J."/>
            <person name="Fraser A.E."/>
            <person name="Galgoczy P."/>
            <person name="Gilbert J."/>
            <person name="Gill R."/>
            <person name="Glockner G."/>
            <person name="Gregory S.G."/>
            <person name="Gribble S."/>
            <person name="Griffiths C."/>
            <person name="Grocock R."/>
            <person name="Gu Y."/>
            <person name="Gwilliam R."/>
            <person name="Hamilton C."/>
            <person name="Hart E.A."/>
            <person name="Hawes A."/>
            <person name="Heath P.D."/>
            <person name="Heitmann K."/>
            <person name="Hennig S."/>
            <person name="Hernandez J."/>
            <person name="Hinzmann B."/>
            <person name="Ho S."/>
            <person name="Hoffs M."/>
            <person name="Howden P.J."/>
            <person name="Huckle E.J."/>
            <person name="Hume J."/>
            <person name="Hunt P.J."/>
            <person name="Hunt A.R."/>
            <person name="Isherwood J."/>
            <person name="Jacob L."/>
            <person name="Johnson D."/>
            <person name="Jones S."/>
            <person name="de Jong P.J."/>
            <person name="Joseph S.S."/>
            <person name="Keenan S."/>
            <person name="Kelly S."/>
            <person name="Kershaw J.K."/>
            <person name="Khan Z."/>
            <person name="Kioschis P."/>
            <person name="Klages S."/>
            <person name="Knights A.J."/>
            <person name="Kosiura A."/>
            <person name="Kovar-Smith C."/>
            <person name="Laird G.K."/>
            <person name="Langford C."/>
            <person name="Lawlor S."/>
            <person name="Leversha M."/>
            <person name="Lewis L."/>
            <person name="Liu W."/>
            <person name="Lloyd C."/>
            <person name="Lloyd D.M."/>
            <person name="Loulseged H."/>
            <person name="Loveland J.E."/>
            <person name="Lovell J.D."/>
            <person name="Lozado R."/>
            <person name="Lu J."/>
            <person name="Lyne R."/>
            <person name="Ma J."/>
            <person name="Maheshwari M."/>
            <person name="Matthews L.H."/>
            <person name="McDowall J."/>
            <person name="McLaren S."/>
            <person name="McMurray A."/>
            <person name="Meidl P."/>
            <person name="Meitinger T."/>
            <person name="Milne S."/>
            <person name="Miner G."/>
            <person name="Mistry S.L."/>
            <person name="Morgan M."/>
            <person name="Morris S."/>
            <person name="Muller I."/>
            <person name="Mullikin J.C."/>
            <person name="Nguyen N."/>
            <person name="Nordsiek G."/>
            <person name="Nyakatura G."/>
            <person name="O'Dell C.N."/>
            <person name="Okwuonu G."/>
            <person name="Palmer S."/>
            <person name="Pandian R."/>
            <person name="Parker D."/>
            <person name="Parrish J."/>
            <person name="Pasternak S."/>
            <person name="Patel D."/>
            <person name="Pearce A.V."/>
            <person name="Pearson D.M."/>
            <person name="Pelan S.E."/>
            <person name="Perez L."/>
            <person name="Porter K.M."/>
            <person name="Ramsey Y."/>
            <person name="Reichwald K."/>
            <person name="Rhodes S."/>
            <person name="Ridler K.A."/>
            <person name="Schlessinger D."/>
            <person name="Schueler M.G."/>
            <person name="Sehra H.K."/>
            <person name="Shaw-Smith C."/>
            <person name="Shen H."/>
            <person name="Sheridan E.M."/>
            <person name="Shownkeen R."/>
            <person name="Skuce C.D."/>
            <person name="Smith M.L."/>
            <person name="Sotheran E.C."/>
            <person name="Steingruber H.E."/>
            <person name="Steward C.A."/>
            <person name="Storey R."/>
            <person name="Swann R.M."/>
            <person name="Swarbreck D."/>
            <person name="Tabor P.E."/>
            <person name="Taudien S."/>
            <person name="Taylor T."/>
            <person name="Teague B."/>
            <person name="Thomas K."/>
            <person name="Thorpe A."/>
            <person name="Timms K."/>
            <person name="Tracey A."/>
            <person name="Trevanion S."/>
            <person name="Tromans A.C."/>
            <person name="d'Urso M."/>
            <person name="Verduzco D."/>
            <person name="Villasana D."/>
            <person name="Waldron L."/>
            <person name="Wall M."/>
            <person name="Wang Q."/>
            <person name="Warren J."/>
            <person name="Warry G.L."/>
            <person name="Wei X."/>
            <person name="West A."/>
            <person name="Whitehead S.L."/>
            <person name="Whiteley M.N."/>
            <person name="Wilkinson J.E."/>
            <person name="Willey D.L."/>
            <person name="Williams G."/>
            <person name="Williams L."/>
            <person name="Williamson A."/>
            <person name="Williamson H."/>
            <person name="Wilming L."/>
            <person name="Woodmansey R.L."/>
            <person name="Wray P.W."/>
            <person name="Yen J."/>
            <person name="Zhang J."/>
            <person name="Zhou J."/>
            <person name="Zoghbi H."/>
            <person name="Zorilla S."/>
            <person name="Buck D."/>
            <person name="Reinhardt R."/>
            <person name="Poustka A."/>
            <person name="Rosenthal A."/>
            <person name="Lehrach H."/>
            <person name="Meindl A."/>
            <person name="Minx P.J."/>
            <person name="Hillier L.W."/>
            <person name="Willard H.F."/>
            <person name="Wilson R.K."/>
            <person name="Waterston R.H."/>
            <person name="Rice C.M."/>
            <person name="Vaudin M."/>
            <person name="Coulson A."/>
            <person name="Nelson D.L."/>
            <person name="Weinstock G."/>
            <person name="Sulston J.E."/>
            <person name="Durbin R."/>
            <person name="Hubbard T."/>
            <person name="Gibbs R.A."/>
            <person name="Beck S."/>
            <person name="Rogers J."/>
            <person name="Bentley D.R."/>
        </authorList>
    </citation>
    <scope>NUCLEOTIDE SEQUENCE [LARGE SCALE GENOMIC DNA]</scope>
</reference>
<dbReference type="GeneTree" id="ENSGT00390000002034"/>
<evidence type="ECO:0007829" key="12">
    <source>
        <dbReference type="PubMed" id="22814378"/>
    </source>
</evidence>
<evidence type="ECO:0007829" key="3">
    <source>
        <dbReference type="PeptideAtlas" id="F8WEQ1"/>
    </source>
</evidence>
<reference evidence="9" key="8">
    <citation type="journal article" date="2010" name="Sci. Signal.">
        <title>Quantitative phosphoproteomics reveals widespread full phosphorylation site occupancy during mitosis.</title>
        <authorList>
            <person name="Olsen J.V."/>
            <person name="Vermeulen M."/>
            <person name="Santamaria A."/>
            <person name="Kumar C."/>
            <person name="Miller M.L."/>
            <person name="Jensen L.J."/>
            <person name="Gnad F."/>
            <person name="Cox J."/>
            <person name="Jensen T.S."/>
            <person name="Nigg E.A."/>
            <person name="Brunak S."/>
            <person name="Mann M."/>
        </authorList>
    </citation>
    <scope>IDENTIFICATION BY MASS SPECTROMETRY [LARGE SCALE ANALYSIS]</scope>
</reference>
<dbReference type="HOGENOM" id="CLU_3426844_0_0_1"/>
<sequence>MDNYADLSDTELTTLLRRINS</sequence>
<proteinExistence type="evidence at protein level"/>
<dbReference type="OpenTargets" id="ENSG00000102119"/>
<keyword evidence="2" id="KW-1185">Reference proteome</keyword>
<dbReference type="OrthoDB" id="10015574at2759"/>
<evidence type="ECO:0007829" key="13">
    <source>
        <dbReference type="PubMed" id="23186163"/>
    </source>
</evidence>
<evidence type="ECO:0000313" key="2">
    <source>
        <dbReference type="Proteomes" id="UP000005640"/>
    </source>
</evidence>
<dbReference type="Proteomes" id="UP000005640">
    <property type="component" value="Chromosome X"/>
</dbReference>
<dbReference type="EMBL" id="AC245140">
    <property type="status" value="NOT_ANNOTATED_CDS"/>
    <property type="molecule type" value="Genomic_DNA"/>
</dbReference>
<dbReference type="MassIVE" id="F8WEQ1"/>
<reference evidence="1" key="15">
    <citation type="submission" date="2025-09" db="UniProtKB">
        <authorList>
            <consortium name="Ensembl"/>
        </authorList>
    </citation>
    <scope>IDENTIFICATION</scope>
</reference>
<reference evidence="1" key="14">
    <citation type="submission" date="2025-08" db="UniProtKB">
        <authorList>
            <consortium name="Ensembl"/>
        </authorList>
    </citation>
    <scope>IDENTIFICATION</scope>
</reference>
<dbReference type="HGNC" id="HGNC:3331">
    <property type="gene designation" value="EMD"/>
</dbReference>
<dbReference type="AlphaFoldDB" id="F8WEQ1"/>
<reference evidence="1 2" key="2">
    <citation type="journal article" date="2004" name="Nature">
        <title>Finishing the euchromatic sequence of the human genome.</title>
        <authorList>
            <consortium name="International Human Genome Sequencing Consortium"/>
        </authorList>
    </citation>
    <scope>NUCLEOTIDE SEQUENCE [LARGE SCALE GENOMIC DNA]</scope>
</reference>
<dbReference type="VEuPathDB" id="HostDB:ENSG00000102119"/>
<evidence type="ECO:0007829" key="14">
    <source>
        <dbReference type="PubMed" id="25944712"/>
    </source>
</evidence>
<dbReference type="UCSC" id="uc065ccr.1">
    <property type="organism name" value="human"/>
</dbReference>
<reference evidence="8" key="6">
    <citation type="journal article" date="2009" name="Anal. Chem.">
        <title>Lys-N and trypsin cover complementary parts of the phosphoproteome in a refined SCX-based approach.</title>
        <authorList>
            <person name="Gauci S."/>
            <person name="Helbig A.O."/>
            <person name="Slijper M."/>
            <person name="Krijgsveld J."/>
            <person name="Heck A.J."/>
            <person name="Mohammed S."/>
        </authorList>
    </citation>
    <scope>IDENTIFICATION BY MASS SPECTROMETRY [LARGE SCALE ANALYSIS]</scope>
</reference>
<reference evidence="1 2" key="1">
    <citation type="journal article" date="2001" name="Nature">
        <title>Initial sequencing and analysis of the human genome.</title>
        <authorList>
            <consortium name="International Human Genome Sequencing Consortium"/>
            <person name="Lander E.S."/>
            <person name="Linton L.M."/>
            <person name="Birren B."/>
            <person name="Nusbaum C."/>
            <person name="Zody M.C."/>
            <person name="Baldwin J."/>
            <person name="Devon K."/>
            <person name="Dewar K."/>
            <person name="Doyle M."/>
            <person name="FitzHugh W."/>
            <person name="Funke R."/>
            <person name="Gage D."/>
            <person name="Harris K."/>
            <person name="Heaford A."/>
            <person name="Howland J."/>
            <person name="Kann L."/>
            <person name="Lehoczky J."/>
            <person name="LeVine R."/>
            <person name="McEwan P."/>
            <person name="McKernan K."/>
            <person name="Meldrim J."/>
            <person name="Mesirov J.P."/>
            <person name="Miranda C."/>
            <person name="Morris W."/>
            <person name="Naylor J."/>
            <person name="Raymond C."/>
            <person name="Rosetti M."/>
            <person name="Santos R."/>
            <person name="Sheridan A."/>
            <person name="Sougnez C."/>
            <person name="Stange-Thomann N."/>
            <person name="Stojanovic N."/>
            <person name="Subramanian A."/>
            <person name="Wyman D."/>
            <person name="Rogers J."/>
            <person name="Sulston J."/>
            <person name="Ainscough R."/>
            <person name="Beck S."/>
            <person name="Bentley D."/>
            <person name="Burton J."/>
            <person name="Clee C."/>
            <person name="Carter N."/>
            <person name="Coulson A."/>
            <person name="Deadman R."/>
            <person name="Deloukas P."/>
            <person name="Dunham A."/>
            <person name="Dunham I."/>
            <person name="Durbin R."/>
            <person name="French L."/>
            <person name="Grafham D."/>
            <person name="Gregory S."/>
            <person name="Hubbard T."/>
            <person name="Humphray S."/>
            <person name="Hunt A."/>
            <person name="Jones M."/>
            <person name="Lloyd C."/>
            <person name="McMurray A."/>
            <person name="Matthews L."/>
            <person name="Mercer S."/>
            <person name="Milne S."/>
            <person name="Mullikin J.C."/>
            <person name="Mungall A."/>
            <person name="Plumb R."/>
            <person name="Ross M."/>
            <person name="Shownkeen R."/>
            <person name="Sims S."/>
            <person name="Waterston R.H."/>
            <person name="Wilson R.K."/>
            <person name="Hillier L.W."/>
            <person name="McPherson J.D."/>
            <person name="Marra M.A."/>
            <person name="Mardis E.R."/>
            <person name="Fulton L.A."/>
            <person name="Chinwalla A.T."/>
            <person name="Pepin K.H."/>
            <person name="Gish W.R."/>
            <person name="Chissoe S.L."/>
            <person name="Wendl M.C."/>
            <person name="Delehaunty K.D."/>
            <person name="Miner T.L."/>
            <person name="Delehaunty A."/>
            <person name="Kramer J.B."/>
            <person name="Cook L.L."/>
            <person name="Fulton R.S."/>
            <person name="Johnson D.L."/>
            <person name="Minx P.J."/>
            <person name="Clifton S.W."/>
            <person name="Hawkins T."/>
            <person name="Branscomb E."/>
            <person name="Predki P."/>
            <person name="Richardson P."/>
            <person name="Wenning S."/>
            <person name="Slezak T."/>
            <person name="Doggett N."/>
            <person name="Cheng J.F."/>
            <person name="Olsen A."/>
            <person name="Lucas S."/>
            <person name="Elkin C."/>
            <person name="Uberbacher E."/>
            <person name="Frazier M."/>
            <person name="Gibbs R.A."/>
            <person name="Muzny D.M."/>
            <person name="Scherer S.E."/>
            <person name="Bouck J.B."/>
            <person name="Sodergren E.J."/>
            <person name="Worley K.C."/>
            <person name="Rives C.M."/>
            <person name="Gorrell J.H."/>
            <person name="Metzker M.L."/>
            <person name="Naylor S.L."/>
            <person name="Kucherlapati R.S."/>
            <person name="Nelson D.L."/>
            <person name="Weinstock G.M."/>
            <person name="Sakaki Y."/>
            <person name="Fujiyama A."/>
            <person name="Hattori M."/>
            <person name="Yada T."/>
            <person name="Toyoda A."/>
            <person name="Itoh T."/>
            <person name="Kawagoe C."/>
            <person name="Watanabe H."/>
            <person name="Totoki Y."/>
            <person name="Taylor T."/>
            <person name="Weissenbach J."/>
            <person name="Heilig R."/>
            <person name="Saurin W."/>
            <person name="Artiguenave F."/>
            <person name="Brottier P."/>
            <person name="Bruls T."/>
            <person name="Pelletier E."/>
            <person name="Robert C."/>
            <person name="Wincker P."/>
            <person name="Smith D.R."/>
            <person name="Doucette-Stamm L."/>
            <person name="Rubenfield M."/>
            <person name="Weinstock K."/>
            <person name="Lee H.M."/>
            <person name="Dubois J."/>
            <person name="Rosenthal A."/>
            <person name="Platzer M."/>
            <person name="Nyakatura G."/>
            <person name="Taudien S."/>
            <person name="Rump A."/>
            <person name="Yang H."/>
            <person name="Yu J."/>
            <person name="Wang J."/>
            <person name="Huang G."/>
            <person name="Gu J."/>
            <person name="Hood L."/>
            <person name="Rowen L."/>
            <person name="Madan A."/>
            <person name="Qin S."/>
            <person name="Davis R.W."/>
            <person name="Federspiel N.A."/>
            <person name="Abola A.P."/>
            <person name="Proctor M.J."/>
            <person name="Myers R.M."/>
            <person name="Schmutz J."/>
            <person name="Dickson M."/>
            <person name="Grimwood J."/>
            <person name="Cox D.R."/>
            <person name="Olson M.V."/>
            <person name="Kaul R."/>
            <person name="Raymond C."/>
            <person name="Shimizu N."/>
            <person name="Kawasaki K."/>
            <person name="Minoshima S."/>
            <person name="Evans G.A."/>
            <person name="Athanasiou M."/>
            <person name="Schultz R."/>
            <person name="Roe B.A."/>
            <person name="Chen F."/>
            <person name="Pan H."/>
            <person name="Ramser J."/>
            <person name="Lehrach H."/>
            <person name="Reinhardt R."/>
            <person name="McCombie W.R."/>
            <person name="de la Bastide M."/>
            <person name="Dedhia N."/>
            <person name="Blocker H."/>
            <person name="Hornischer K."/>
            <person name="Nordsiek G."/>
            <person name="Agarwala R."/>
            <person name="Aravind L."/>
            <person name="Bailey J.A."/>
            <person name="Bateman A."/>
            <person name="Batzoglou S."/>
            <person name="Birney E."/>
            <person name="Bork P."/>
            <person name="Brown D.G."/>
            <person name="Burge C.B."/>
            <person name="Cerutti L."/>
            <person name="Chen H.C."/>
            <person name="Church D."/>
            <person name="Clamp M."/>
            <person name="Copley R.R."/>
            <person name="Doerks T."/>
            <person name="Eddy S.R."/>
            <person name="Eichler E.E."/>
            <person name="Furey T.S."/>
            <person name="Galagan J."/>
            <person name="Gilbert J.G."/>
            <person name="Harmon C."/>
            <person name="Hayashizaki Y."/>
            <person name="Haussler D."/>
            <person name="Hermjakob H."/>
            <person name="Hokamp K."/>
            <person name="Jang W."/>
            <person name="Johnson L.S."/>
            <person name="Jones T.A."/>
            <person name="Kasif S."/>
            <person name="Kaspryzk A."/>
            <person name="Kennedy S."/>
            <person name="Kent W.J."/>
            <person name="Kitts P."/>
            <person name="Koonin E.V."/>
            <person name="Korf I."/>
            <person name="Kulp D."/>
            <person name="Lancet D."/>
            <person name="Lowe T.M."/>
            <person name="McLysaght A."/>
            <person name="Mikkelsen T."/>
            <person name="Moran J.V."/>
            <person name="Mulder N."/>
            <person name="Pollara V.J."/>
            <person name="Ponting C.P."/>
            <person name="Schuler G."/>
            <person name="Schultz J."/>
            <person name="Slater G."/>
            <person name="Smit A.F."/>
            <person name="Stupka E."/>
            <person name="Szustakowski J."/>
            <person name="Thierry-Mieg D."/>
            <person name="Thierry-Mieg J."/>
            <person name="Wagner L."/>
            <person name="Wallis J."/>
            <person name="Wheeler R."/>
            <person name="Williams A."/>
            <person name="Wolf Y.I."/>
            <person name="Wolfe K.H."/>
            <person name="Yang S.P."/>
            <person name="Yeh R.F."/>
            <person name="Collins F."/>
            <person name="Guyer M.S."/>
            <person name="Peterson J."/>
            <person name="Felsenfeld A."/>
            <person name="Wetterstrand K.A."/>
            <person name="Patrinos A."/>
            <person name="Morgan M.J."/>
            <person name="de Jong P."/>
            <person name="Catanese J.J."/>
            <person name="Osoegawa K."/>
            <person name="Shizuya H."/>
            <person name="Choi S."/>
            <person name="Chen Y.J."/>
        </authorList>
    </citation>
    <scope>NUCLEOTIDE SEQUENCE [LARGE SCALE GENOMIC DNA]</scope>
</reference>
<dbReference type="ExpressionAtlas" id="F8WEQ1">
    <property type="expression patterns" value="baseline and differential"/>
</dbReference>
<protein>
    <submittedName>
        <fullName evidence="1">Emerin</fullName>
    </submittedName>
</protein>
<reference evidence="11" key="10">
    <citation type="journal article" date="2012" name="Mol. Cell. Proteomics">
        <title>Comparative large-scale characterisation of plant vs. mammal proteins reveals similar and idiosyncratic N-alpha acetylation features.</title>
        <authorList>
            <person name="Bienvenut W.V."/>
            <person name="Sumpton D."/>
            <person name="Martinez A."/>
            <person name="Lilla S."/>
            <person name="Espagne C."/>
            <person name="Meinnel T."/>
            <person name="Giglione C."/>
        </authorList>
    </citation>
    <scope>IDENTIFICATION BY MASS SPECTROMETRY [LARGE SCALE ANALYSIS]</scope>
</reference>
<reference evidence="6" key="5">
    <citation type="journal article" date="2008" name="Mol. Cell">
        <title>Kinase-selective enrichment enables quantitative phosphoproteomics of the kinome across the cell cycle.</title>
        <authorList>
            <person name="Daub H."/>
            <person name="Olsen J.V."/>
            <person name="Bairlein M."/>
            <person name="Gnad F."/>
            <person name="Oppermann F.S."/>
            <person name="Korner R."/>
            <person name="Greff Z."/>
            <person name="Keri G."/>
            <person name="Stemmann O."/>
            <person name="Mann M."/>
        </authorList>
    </citation>
    <scope>IDENTIFICATION BY MASS SPECTROMETRY [LARGE SCALE ANALYSIS]</scope>
</reference>
<evidence type="ECO:0007829" key="11">
    <source>
        <dbReference type="PubMed" id="22223895"/>
    </source>
</evidence>
<dbReference type="ChiTaRS" id="EMD">
    <property type="organism name" value="human"/>
</dbReference>
<evidence type="ECO:0000313" key="1">
    <source>
        <dbReference type="Ensembl" id="ENSP00000401081.1"/>
    </source>
</evidence>
<dbReference type="Ensembl" id="ENST00000428228.5">
    <property type="protein sequence ID" value="ENSP00000401081.1"/>
    <property type="gene ID" value="ENSG00000102119.12"/>
</dbReference>
<name>F8WEQ1_HUMAN</name>
<reference evidence="14" key="13">
    <citation type="journal article" date="2015" name="Proteomics">
        <title>N-terminome analysis of the human mitochondrial proteome.</title>
        <authorList>
            <person name="Vaca Jacome A.S."/>
            <person name="Rabilloud T."/>
            <person name="Schaeffer-Reiss C."/>
            <person name="Rompais M."/>
            <person name="Ayoub D."/>
            <person name="Lane L."/>
            <person name="Bairoch A."/>
            <person name="Van Dorsselaer A."/>
            <person name="Carapito C."/>
        </authorList>
    </citation>
    <scope>IDENTIFICATION BY MASS SPECTROMETRY [LARGE SCALE ANALYSIS]</scope>
</reference>
<evidence type="ECO:0007829" key="10">
    <source>
        <dbReference type="PubMed" id="21406692"/>
    </source>
</evidence>
<dbReference type="ProteomicsDB" id="31918"/>
<reference evidence="7" key="7">
    <citation type="journal article" date="2009" name="Mol. Cell. Proteomics">
        <title>Large-scale proteomics analysis of the human kinome.</title>
        <authorList>
            <person name="Oppermann F.S."/>
            <person name="Gnad F."/>
            <person name="Olsen J.V."/>
            <person name="Hornberger R."/>
            <person name="Greff Z."/>
            <person name="Keri G."/>
            <person name="Mann M."/>
            <person name="Daub H."/>
        </authorList>
    </citation>
    <scope>IDENTIFICATION BY MASS SPECTROMETRY [LARGE SCALE ANALYSIS]</scope>
</reference>
<reference evidence="12" key="11">
    <citation type="journal article" date="2012" name="Proc. Natl. Acad. Sci. U.S.A.">
        <title>N-terminal acetylome analyses and functional insights of the N-terminal acetyltransferase NatB.</title>
        <authorList>
            <person name="Van Damme P."/>
            <person name="Lasa M."/>
            <person name="Polevoda B."/>
            <person name="Gazquez C."/>
            <person name="Elosegui-Artola A."/>
            <person name="Kim D.S."/>
            <person name="De Juan-Pardo E."/>
            <person name="Demeyer K."/>
            <person name="Hole K."/>
            <person name="Larrea E."/>
            <person name="Timmerman E."/>
            <person name="Prieto J."/>
            <person name="Arnesen T."/>
            <person name="Sherman F."/>
            <person name="Gevaert K."/>
            <person name="Aldabe R."/>
        </authorList>
    </citation>
    <scope>IDENTIFICATION BY MASS SPECTROMETRY [LARGE SCALE ANALYSIS]</scope>
</reference>
<evidence type="ECO:0007829" key="6">
    <source>
        <dbReference type="PubMed" id="18691976"/>
    </source>
</evidence>
<evidence type="ECO:0007829" key="7">
    <source>
        <dbReference type="PubMed" id="19369195"/>
    </source>
</evidence>
<evidence type="ECO:0007829" key="4">
    <source>
        <dbReference type="ProteomicsDB" id="F8WEQ1"/>
    </source>
</evidence>
<dbReference type="Ensembl" id="ENST00000428228.5">
    <property type="protein sequence ID" value="ENSP00000401081.1"/>
    <property type="gene ID" value="ENSG00000102119.13"/>
</dbReference>
<evidence type="ECO:0007829" key="9">
    <source>
        <dbReference type="PubMed" id="20068231"/>
    </source>
</evidence>
<keyword evidence="3 4" id="KW-1267">Proteomics identification</keyword>
<reference evidence="5" key="4">
    <citation type="journal article" date="2006" name="Cell">
        <title>Global, in vivo, and site-specific phosphorylation dynamics in signaling networks.</title>
        <authorList>
            <person name="Olsen J.V."/>
            <person name="Blagoev B."/>
            <person name="Gnad F."/>
            <person name="Macek B."/>
            <person name="Kumar C."/>
            <person name="Mortensen P."/>
            <person name="Mann M."/>
        </authorList>
    </citation>
    <scope>IDENTIFICATION BY MASS SPECTROMETRY [LARGE SCALE ANALYSIS]</scope>
</reference>
<organism evidence="1 2">
    <name type="scientific">Homo sapiens</name>
    <name type="common">Human</name>
    <dbReference type="NCBI Taxonomy" id="9606"/>
    <lineage>
        <taxon>Eukaryota</taxon>
        <taxon>Metazoa</taxon>
        <taxon>Chordata</taxon>
        <taxon>Craniata</taxon>
        <taxon>Vertebrata</taxon>
        <taxon>Euteleostomi</taxon>
        <taxon>Mammalia</taxon>
        <taxon>Eutheria</taxon>
        <taxon>Euarchontoglires</taxon>
        <taxon>Primates</taxon>
        <taxon>Haplorrhini</taxon>
        <taxon>Catarrhini</taxon>
        <taxon>Hominidae</taxon>
        <taxon>Homo</taxon>
    </lineage>
</organism>
<evidence type="ECO:0007829" key="5">
    <source>
        <dbReference type="PubMed" id="17081983"/>
    </source>
</evidence>
<evidence type="ECO:0007829" key="8">
    <source>
        <dbReference type="PubMed" id="19413330"/>
    </source>
</evidence>